<keyword evidence="2" id="KW-0274">FAD</keyword>
<dbReference type="InterPro" id="IPR036188">
    <property type="entry name" value="FAD/NAD-bd_sf"/>
</dbReference>
<dbReference type="PANTHER" id="PTHR46720:SF3">
    <property type="entry name" value="FAD-BINDING DOMAIN-CONTAINING PROTEIN-RELATED"/>
    <property type="match status" value="1"/>
</dbReference>
<dbReference type="PANTHER" id="PTHR46720">
    <property type="entry name" value="HYDROXYLASE, PUTATIVE (AFU_ORTHOLOGUE AFUA_3G01460)-RELATED"/>
    <property type="match status" value="1"/>
</dbReference>
<keyword evidence="1" id="KW-0285">Flavoprotein</keyword>
<feature type="domain" description="FAD-binding" evidence="4">
    <location>
        <begin position="131"/>
        <end position="365"/>
    </location>
</feature>
<protein>
    <recommendedName>
        <fullName evidence="4">FAD-binding domain-containing protein</fullName>
    </recommendedName>
</protein>
<keyword evidence="6" id="KW-1185">Reference proteome</keyword>
<dbReference type="Pfam" id="PF01494">
    <property type="entry name" value="FAD_binding_3"/>
    <property type="match status" value="1"/>
</dbReference>
<evidence type="ECO:0000313" key="6">
    <source>
        <dbReference type="Proteomes" id="UP001610334"/>
    </source>
</evidence>
<dbReference type="EMBL" id="JBFXLT010000002">
    <property type="protein sequence ID" value="KAL2822664.1"/>
    <property type="molecule type" value="Genomic_DNA"/>
</dbReference>
<evidence type="ECO:0000256" key="3">
    <source>
        <dbReference type="ARBA" id="ARBA00023002"/>
    </source>
</evidence>
<evidence type="ECO:0000259" key="4">
    <source>
        <dbReference type="Pfam" id="PF01494"/>
    </source>
</evidence>
<name>A0ABR4I4I3_9EURO</name>
<keyword evidence="3" id="KW-0560">Oxidoreductase</keyword>
<evidence type="ECO:0000313" key="5">
    <source>
        <dbReference type="EMBL" id="KAL2822664.1"/>
    </source>
</evidence>
<organism evidence="5 6">
    <name type="scientific">Aspergillus granulosus</name>
    <dbReference type="NCBI Taxonomy" id="176169"/>
    <lineage>
        <taxon>Eukaryota</taxon>
        <taxon>Fungi</taxon>
        <taxon>Dikarya</taxon>
        <taxon>Ascomycota</taxon>
        <taxon>Pezizomycotina</taxon>
        <taxon>Eurotiomycetes</taxon>
        <taxon>Eurotiomycetidae</taxon>
        <taxon>Eurotiales</taxon>
        <taxon>Aspergillaceae</taxon>
        <taxon>Aspergillus</taxon>
        <taxon>Aspergillus subgen. Nidulantes</taxon>
    </lineage>
</organism>
<accession>A0ABR4I4I3</accession>
<dbReference type="InterPro" id="IPR002938">
    <property type="entry name" value="FAD-bd"/>
</dbReference>
<evidence type="ECO:0000256" key="2">
    <source>
        <dbReference type="ARBA" id="ARBA00022827"/>
    </source>
</evidence>
<sequence>MTPSISIAIIGGGPGGLGTAIALSTLFFVTVTLYEQAPEPREVGAGISIGRNAWNVLSLLGATVGVRGGKLGFSWQRNGRTGEVVNDILHSGDSAALGEIKEEEDARFAAIRARRTRLQAALLDKVPAGIIQFGKKLVEIQDLGEGRGVALRFKDGTEARADFVVGADGIRSIVRRTLFPDHHLHVTGNTAFRVLIPLSSIAHVKDFPAVNGWWHGLNGHIYFAPVDDESEDEPRLFEITVRSYNEPVTADRTATWAIPATNEKILSRTGDYDPRIQAVLRAVPEGSWREFAMVAGPCLAEITAWDKVALIGDASHPLSGAFGSGAAFAMEDGWILARALELEYSRNGGGNSTNSGIDTATTIRNALRIFQRIRGPYYERMYDFLATREKHLQGTRKEGEAGFESIIKARVAGLGFVAGGKMDWIYKNDIEKVWKDYLAGEQAERL</sequence>
<dbReference type="PRINTS" id="PR00420">
    <property type="entry name" value="RNGMNOXGNASE"/>
</dbReference>
<proteinExistence type="predicted"/>
<dbReference type="SUPFAM" id="SSF51905">
    <property type="entry name" value="FAD/NAD(P)-binding domain"/>
    <property type="match status" value="1"/>
</dbReference>
<evidence type="ECO:0000256" key="1">
    <source>
        <dbReference type="ARBA" id="ARBA00022630"/>
    </source>
</evidence>
<comment type="caution">
    <text evidence="5">The sequence shown here is derived from an EMBL/GenBank/DDBJ whole genome shotgun (WGS) entry which is preliminary data.</text>
</comment>
<dbReference type="InterPro" id="IPR051104">
    <property type="entry name" value="FAD_monoxygenase"/>
</dbReference>
<gene>
    <name evidence="5" type="ORF">BJX63DRAFT_427220</name>
</gene>
<dbReference type="Proteomes" id="UP001610334">
    <property type="component" value="Unassembled WGS sequence"/>
</dbReference>
<dbReference type="Gene3D" id="3.50.50.60">
    <property type="entry name" value="FAD/NAD(P)-binding domain"/>
    <property type="match status" value="1"/>
</dbReference>
<reference evidence="5 6" key="1">
    <citation type="submission" date="2024-07" db="EMBL/GenBank/DDBJ databases">
        <title>Section-level genome sequencing and comparative genomics of Aspergillus sections Usti and Cavernicolus.</title>
        <authorList>
            <consortium name="Lawrence Berkeley National Laboratory"/>
            <person name="Nybo J.L."/>
            <person name="Vesth T.C."/>
            <person name="Theobald S."/>
            <person name="Frisvad J.C."/>
            <person name="Larsen T.O."/>
            <person name="Kjaerboelling I."/>
            <person name="Rothschild-Mancinelli K."/>
            <person name="Lyhne E.K."/>
            <person name="Kogle M.E."/>
            <person name="Barry K."/>
            <person name="Clum A."/>
            <person name="Na H."/>
            <person name="Ledsgaard L."/>
            <person name="Lin J."/>
            <person name="Lipzen A."/>
            <person name="Kuo A."/>
            <person name="Riley R."/>
            <person name="Mondo S."/>
            <person name="Labutti K."/>
            <person name="Haridas S."/>
            <person name="Pangalinan J."/>
            <person name="Salamov A.A."/>
            <person name="Simmons B.A."/>
            <person name="Magnuson J.K."/>
            <person name="Chen J."/>
            <person name="Drula E."/>
            <person name="Henrissat B."/>
            <person name="Wiebenga A."/>
            <person name="Lubbers R.J."/>
            <person name="Gomes A.C."/>
            <person name="Makela M.R."/>
            <person name="Stajich J."/>
            <person name="Grigoriev I.V."/>
            <person name="Mortensen U.H."/>
            <person name="De Vries R.P."/>
            <person name="Baker S.E."/>
            <person name="Andersen M.R."/>
        </authorList>
    </citation>
    <scope>NUCLEOTIDE SEQUENCE [LARGE SCALE GENOMIC DNA]</scope>
    <source>
        <strain evidence="5 6">CBS 588.65</strain>
    </source>
</reference>